<evidence type="ECO:0000313" key="9">
    <source>
        <dbReference type="EMBL" id="AJE46953.1"/>
    </source>
</evidence>
<dbReference type="InterPro" id="IPR002781">
    <property type="entry name" value="TM_pro_TauE-like"/>
</dbReference>
<dbReference type="KEGG" id="cid:P73_2238"/>
<dbReference type="GO" id="GO:0005886">
    <property type="term" value="C:plasma membrane"/>
    <property type="evidence" value="ECO:0007669"/>
    <property type="project" value="UniProtKB-SubCell"/>
</dbReference>
<feature type="transmembrane region" description="Helical" evidence="8">
    <location>
        <begin position="232"/>
        <end position="250"/>
    </location>
</feature>
<evidence type="ECO:0000256" key="8">
    <source>
        <dbReference type="RuleBase" id="RU363041"/>
    </source>
</evidence>
<evidence type="ECO:0000256" key="6">
    <source>
        <dbReference type="ARBA" id="ARBA00022989"/>
    </source>
</evidence>
<keyword evidence="4 8" id="KW-1003">Cell membrane</keyword>
<dbReference type="Pfam" id="PF01925">
    <property type="entry name" value="TauE"/>
    <property type="match status" value="1"/>
</dbReference>
<keyword evidence="3" id="KW-0813">Transport</keyword>
<evidence type="ECO:0000256" key="3">
    <source>
        <dbReference type="ARBA" id="ARBA00022448"/>
    </source>
</evidence>
<keyword evidence="10" id="KW-1185">Reference proteome</keyword>
<keyword evidence="7 8" id="KW-0472">Membrane</keyword>
<dbReference type="HOGENOM" id="CLU_045498_7_0_5"/>
<evidence type="ECO:0000256" key="1">
    <source>
        <dbReference type="ARBA" id="ARBA00004651"/>
    </source>
</evidence>
<comment type="subcellular location">
    <subcellularLocation>
        <location evidence="1 8">Cell membrane</location>
        <topology evidence="1 8">Multi-pass membrane protein</topology>
    </subcellularLocation>
</comment>
<dbReference type="PANTHER" id="PTHR30269:SF0">
    <property type="entry name" value="MEMBRANE TRANSPORTER PROTEIN YFCA-RELATED"/>
    <property type="match status" value="1"/>
</dbReference>
<dbReference type="RefSeq" id="WP_043869628.1">
    <property type="nucleotide sequence ID" value="NZ_CP004393.1"/>
</dbReference>
<dbReference type="PANTHER" id="PTHR30269">
    <property type="entry name" value="TRANSMEMBRANE PROTEIN YFCA"/>
    <property type="match status" value="1"/>
</dbReference>
<evidence type="ECO:0000256" key="2">
    <source>
        <dbReference type="ARBA" id="ARBA00009142"/>
    </source>
</evidence>
<protein>
    <recommendedName>
        <fullName evidence="8">Probable membrane transporter protein</fullName>
    </recommendedName>
</protein>
<comment type="similarity">
    <text evidence="2 8">Belongs to the 4-toluene sulfonate uptake permease (TSUP) (TC 2.A.102) family.</text>
</comment>
<dbReference type="Proteomes" id="UP000031521">
    <property type="component" value="Chromosome"/>
</dbReference>
<keyword evidence="5 8" id="KW-0812">Transmembrane</keyword>
<dbReference type="EMBL" id="CP004393">
    <property type="protein sequence ID" value="AJE46953.1"/>
    <property type="molecule type" value="Genomic_DNA"/>
</dbReference>
<reference evidence="9 10" key="1">
    <citation type="journal article" date="2014" name="Int. J. Syst. Evol. Microbiol.">
        <title>Celeribacter indicus sp. nov., a polycyclic aromatic hydrocarbon-degrading bacterium from deep-sea sediment and reclassification of Huaishuia halophila as Celeribacter halophilus comb. nov.</title>
        <authorList>
            <person name="Lai Q."/>
            <person name="Cao J."/>
            <person name="Yuan J."/>
            <person name="Li F."/>
            <person name="Shao Z."/>
        </authorList>
    </citation>
    <scope>NUCLEOTIDE SEQUENCE [LARGE SCALE GENOMIC DNA]</scope>
    <source>
        <strain evidence="9">P73</strain>
    </source>
</reference>
<name>A0A0B5DU14_9RHOB</name>
<sequence length="251" mass="25410">MLELIAVLLAGVAGGALNAVAGGGTFLTLPALIFAGVPPVSANATATLTALPGYVSSVWAYRRDLATTATMPAGRMIALASAGGLAGALLLLVTPNDTFLAVVPWLMALATVLFAGGPRIVRRLFARDRLGPLAAAVALSLVSVYGGYFNGGLGIMLLAVLGLIGFTDLHAMNGLKNALSALLSLVSAATYVAAGVIAWDMAALLAAAMIAGGFLGAHHARRITDTRRLKQFITAVGAAMTVIFLVRSLGA</sequence>
<gene>
    <name evidence="9" type="ORF">P73_2238</name>
</gene>
<feature type="transmembrane region" description="Helical" evidence="8">
    <location>
        <begin position="99"/>
        <end position="118"/>
    </location>
</feature>
<dbReference type="OrthoDB" id="9807082at2"/>
<organism evidence="9 10">
    <name type="scientific">Celeribacter indicus</name>
    <dbReference type="NCBI Taxonomy" id="1208324"/>
    <lineage>
        <taxon>Bacteria</taxon>
        <taxon>Pseudomonadati</taxon>
        <taxon>Pseudomonadota</taxon>
        <taxon>Alphaproteobacteria</taxon>
        <taxon>Rhodobacterales</taxon>
        <taxon>Roseobacteraceae</taxon>
        <taxon>Celeribacter</taxon>
    </lineage>
</organism>
<feature type="transmembrane region" description="Helical" evidence="8">
    <location>
        <begin position="203"/>
        <end position="220"/>
    </location>
</feature>
<dbReference type="AlphaFoldDB" id="A0A0B5DU14"/>
<evidence type="ECO:0000256" key="4">
    <source>
        <dbReference type="ARBA" id="ARBA00022475"/>
    </source>
</evidence>
<keyword evidence="6 8" id="KW-1133">Transmembrane helix</keyword>
<dbReference type="InterPro" id="IPR052017">
    <property type="entry name" value="TSUP"/>
</dbReference>
<evidence type="ECO:0000256" key="5">
    <source>
        <dbReference type="ARBA" id="ARBA00022692"/>
    </source>
</evidence>
<evidence type="ECO:0000256" key="7">
    <source>
        <dbReference type="ARBA" id="ARBA00023136"/>
    </source>
</evidence>
<feature type="transmembrane region" description="Helical" evidence="8">
    <location>
        <begin position="73"/>
        <end position="93"/>
    </location>
</feature>
<feature type="transmembrane region" description="Helical" evidence="8">
    <location>
        <begin position="45"/>
        <end position="61"/>
    </location>
</feature>
<evidence type="ECO:0000313" key="10">
    <source>
        <dbReference type="Proteomes" id="UP000031521"/>
    </source>
</evidence>
<accession>A0A0B5DU14</accession>
<proteinExistence type="inferred from homology"/>